<dbReference type="PRINTS" id="PR00056">
    <property type="entry name" value="HSFDOMAIN"/>
</dbReference>
<reference evidence="13" key="2">
    <citation type="submission" date="2021-08" db="EMBL/GenBank/DDBJ databases">
        <authorList>
            <person name="Eriksson T."/>
        </authorList>
    </citation>
    <scope>NUCLEOTIDE SEQUENCE</scope>
    <source>
        <strain evidence="13">Stoneville</strain>
        <tissue evidence="13">Whole head</tissue>
    </source>
</reference>
<evidence type="ECO:0000256" key="11">
    <source>
        <dbReference type="SAM" id="MobiDB-lite"/>
    </source>
</evidence>
<dbReference type="GO" id="GO:0005634">
    <property type="term" value="C:nucleus"/>
    <property type="evidence" value="ECO:0007669"/>
    <property type="project" value="UniProtKB-SubCell"/>
</dbReference>
<sequence length="824" mass="94597">MLWNPSGKSFIIRDQVLFITKLLPMYFKHNNMGSFIRQLNLYDFHKICVDKNLELEYQHKFFQRDRPDLLKYIKRKLPQYKRVVYTKVDRNELTSLSKEMTVMKNRQEEMAKQVDLLQQENVSLLRELASLHVKLNTQNQILKKIMEVVIPFVETKSSGSKSEASLENGSRIFEVHSNVARKLDGNNKNSFCNWIDHLGIDFRRVFALQDDNNLQLCAASSLHPDTRIVSSTNSSMDLLSSINQSGALDGDDRFGQNGDKGSRDALNYLDNDLSSLLDNDLLDVAPQKYNETEGFLQENARRMVAMPVLNYHVFRHRRRASGLVWLKMSANVNTPCCTTCVTAPNAETPSPAPPEPDPNSQPPVPNALRPVPPAAAPCYLPQPEDAIPPIQESKMGPIGPWATGRVDWSPLAGLTGTRPVVDKYSIARYSEGEWRKHNKDVLEMCAREQHKMNLVDWNGRQCLVQTSADVDKNQEDNTKRLRQREQELHRWKCELEAEIEAIAEEITLTEEQRRRLKQASKVLQMPESIAGECLERRTGRLDTEIVRDEVEVELIKELALTAEIRETFTRTLKDIEAQLLEDKTAKQRLEYDWSDKTVAHEIEALNISLTNTSNTMLFKPGAVIFPEDQSTPEYWTHFTEETLREAKATRQRSETLRATLDAILNNAARDLRSQADRVELALSRRVACVEEITQKLEHELRKILKDLADVEILVIDLRNAIRRMDLPMKKAQTRLDNRLGRPRVENCRDSPHIGIIEEVKFIKENIAALQAQLKQAQQSQAHLITARNDIEREIMLKRKTLEIDKGRTQWIRSHYPSATALSGY</sequence>
<dbReference type="GO" id="GO:0005737">
    <property type="term" value="C:cytoplasm"/>
    <property type="evidence" value="ECO:0007669"/>
    <property type="project" value="UniProtKB-SubCell"/>
</dbReference>
<dbReference type="GO" id="GO:0060294">
    <property type="term" value="P:cilium movement involved in cell motility"/>
    <property type="evidence" value="ECO:0007669"/>
    <property type="project" value="InterPro"/>
</dbReference>
<evidence type="ECO:0000256" key="3">
    <source>
        <dbReference type="ARBA" id="ARBA00006403"/>
    </source>
</evidence>
<comment type="subcellular location">
    <subcellularLocation>
        <location evidence="2">Cytoplasm</location>
    </subcellularLocation>
    <subcellularLocation>
        <location evidence="1">Nucleus</location>
    </subcellularLocation>
</comment>
<proteinExistence type="inferred from homology"/>
<dbReference type="SMART" id="SM00415">
    <property type="entry name" value="HSF"/>
    <property type="match status" value="1"/>
</dbReference>
<comment type="caution">
    <text evidence="13">The sequence shown here is derived from an EMBL/GenBank/DDBJ whole genome shotgun (WGS) entry which is preliminary data.</text>
</comment>
<evidence type="ECO:0000256" key="10">
    <source>
        <dbReference type="SAM" id="Coils"/>
    </source>
</evidence>
<dbReference type="SUPFAM" id="SSF46785">
    <property type="entry name" value="Winged helix' DNA-binding domain"/>
    <property type="match status" value="1"/>
</dbReference>
<feature type="domain" description="HSF-type DNA-binding" evidence="12">
    <location>
        <begin position="3"/>
        <end position="76"/>
    </location>
</feature>
<feature type="coiled-coil region" evidence="10">
    <location>
        <begin position="100"/>
        <end position="127"/>
    </location>
</feature>
<evidence type="ECO:0000256" key="8">
    <source>
        <dbReference type="ARBA" id="ARBA00023242"/>
    </source>
</evidence>
<keyword evidence="7" id="KW-0238">DNA-binding</keyword>
<feature type="region of interest" description="Disordered" evidence="11">
    <location>
        <begin position="346"/>
        <end position="395"/>
    </location>
</feature>
<dbReference type="GO" id="GO:0005929">
    <property type="term" value="C:cilium"/>
    <property type="evidence" value="ECO:0007669"/>
    <property type="project" value="UniProtKB-ARBA"/>
</dbReference>
<evidence type="ECO:0000256" key="9">
    <source>
        <dbReference type="RuleBase" id="RU004020"/>
    </source>
</evidence>
<dbReference type="InterPro" id="IPR000232">
    <property type="entry name" value="HSF_DNA-bd"/>
</dbReference>
<accession>A0A8J6HD55</accession>
<dbReference type="InterPro" id="IPR048256">
    <property type="entry name" value="Tektin-like"/>
</dbReference>
<dbReference type="Proteomes" id="UP000719412">
    <property type="component" value="Unassembled WGS sequence"/>
</dbReference>
<protein>
    <recommendedName>
        <fullName evidence="12">HSF-type DNA-binding domain-containing protein</fullName>
    </recommendedName>
</protein>
<name>A0A8J6HD55_TENMO</name>
<evidence type="ECO:0000313" key="14">
    <source>
        <dbReference type="Proteomes" id="UP000719412"/>
    </source>
</evidence>
<evidence type="ECO:0000256" key="6">
    <source>
        <dbReference type="ARBA" id="ARBA00023054"/>
    </source>
</evidence>
<dbReference type="Pfam" id="PF03148">
    <property type="entry name" value="Tektin"/>
    <property type="match status" value="1"/>
</dbReference>
<dbReference type="AlphaFoldDB" id="A0A8J6HD55"/>
<evidence type="ECO:0000259" key="12">
    <source>
        <dbReference type="SMART" id="SM00415"/>
    </source>
</evidence>
<gene>
    <name evidence="13" type="ORF">GEV33_010516</name>
</gene>
<reference evidence="13" key="1">
    <citation type="journal article" date="2020" name="J Insects Food Feed">
        <title>The yellow mealworm (Tenebrio molitor) genome: a resource for the emerging insects as food and feed industry.</title>
        <authorList>
            <person name="Eriksson T."/>
            <person name="Andere A."/>
            <person name="Kelstrup H."/>
            <person name="Emery V."/>
            <person name="Picard C."/>
        </authorList>
    </citation>
    <scope>NUCLEOTIDE SEQUENCE</scope>
    <source>
        <strain evidence="13">Stoneville</strain>
        <tissue evidence="13">Whole head</tissue>
    </source>
</reference>
<dbReference type="EMBL" id="JABDTM020026178">
    <property type="protein sequence ID" value="KAH0812278.1"/>
    <property type="molecule type" value="Genomic_DNA"/>
</dbReference>
<dbReference type="InterPro" id="IPR036388">
    <property type="entry name" value="WH-like_DNA-bd_sf"/>
</dbReference>
<dbReference type="GO" id="GO:0043565">
    <property type="term" value="F:sequence-specific DNA binding"/>
    <property type="evidence" value="ECO:0007669"/>
    <property type="project" value="InterPro"/>
</dbReference>
<feature type="coiled-coil region" evidence="10">
    <location>
        <begin position="481"/>
        <end position="519"/>
    </location>
</feature>
<dbReference type="Gene3D" id="1.10.10.10">
    <property type="entry name" value="Winged helix-like DNA-binding domain superfamily/Winged helix DNA-binding domain"/>
    <property type="match status" value="1"/>
</dbReference>
<dbReference type="PANTHER" id="PTHR19960:SF12">
    <property type="entry name" value="TEKTIN-4"/>
    <property type="match status" value="1"/>
</dbReference>
<dbReference type="PANTHER" id="PTHR19960">
    <property type="entry name" value="TEKTIN"/>
    <property type="match status" value="1"/>
</dbReference>
<dbReference type="GO" id="GO:0003700">
    <property type="term" value="F:DNA-binding transcription factor activity"/>
    <property type="evidence" value="ECO:0007669"/>
    <property type="project" value="InterPro"/>
</dbReference>
<dbReference type="PRINTS" id="PR00511">
    <property type="entry name" value="TEKTIN"/>
</dbReference>
<dbReference type="InterPro" id="IPR036390">
    <property type="entry name" value="WH_DNA-bd_sf"/>
</dbReference>
<organism evidence="13 14">
    <name type="scientific">Tenebrio molitor</name>
    <name type="common">Yellow mealworm beetle</name>
    <dbReference type="NCBI Taxonomy" id="7067"/>
    <lineage>
        <taxon>Eukaryota</taxon>
        <taxon>Metazoa</taxon>
        <taxon>Ecdysozoa</taxon>
        <taxon>Arthropoda</taxon>
        <taxon>Hexapoda</taxon>
        <taxon>Insecta</taxon>
        <taxon>Pterygota</taxon>
        <taxon>Neoptera</taxon>
        <taxon>Endopterygota</taxon>
        <taxon>Coleoptera</taxon>
        <taxon>Polyphaga</taxon>
        <taxon>Cucujiformia</taxon>
        <taxon>Tenebrionidae</taxon>
        <taxon>Tenebrio</taxon>
    </lineage>
</organism>
<dbReference type="InterPro" id="IPR000435">
    <property type="entry name" value="Tektins"/>
</dbReference>
<comment type="similarity">
    <text evidence="4">Belongs to the tektin family.</text>
</comment>
<dbReference type="Pfam" id="PF00447">
    <property type="entry name" value="HSF_DNA-bind"/>
    <property type="match status" value="1"/>
</dbReference>
<dbReference type="GO" id="GO:0060271">
    <property type="term" value="P:cilium assembly"/>
    <property type="evidence" value="ECO:0007669"/>
    <property type="project" value="TreeGrafter"/>
</dbReference>
<evidence type="ECO:0000256" key="7">
    <source>
        <dbReference type="ARBA" id="ARBA00023125"/>
    </source>
</evidence>
<evidence type="ECO:0000256" key="5">
    <source>
        <dbReference type="ARBA" id="ARBA00022490"/>
    </source>
</evidence>
<keyword evidence="8" id="KW-0539">Nucleus</keyword>
<evidence type="ECO:0000256" key="1">
    <source>
        <dbReference type="ARBA" id="ARBA00004123"/>
    </source>
</evidence>
<dbReference type="GO" id="GO:0015630">
    <property type="term" value="C:microtubule cytoskeleton"/>
    <property type="evidence" value="ECO:0007669"/>
    <property type="project" value="TreeGrafter"/>
</dbReference>
<comment type="similarity">
    <text evidence="3 9">Belongs to the HSF family.</text>
</comment>
<keyword evidence="5" id="KW-0963">Cytoplasm</keyword>
<keyword evidence="14" id="KW-1185">Reference proteome</keyword>
<evidence type="ECO:0000256" key="2">
    <source>
        <dbReference type="ARBA" id="ARBA00004496"/>
    </source>
</evidence>
<evidence type="ECO:0000313" key="13">
    <source>
        <dbReference type="EMBL" id="KAH0812278.1"/>
    </source>
</evidence>
<feature type="compositionally biased region" description="Pro residues" evidence="11">
    <location>
        <begin position="350"/>
        <end position="375"/>
    </location>
</feature>
<evidence type="ECO:0000256" key="4">
    <source>
        <dbReference type="ARBA" id="ARBA00007209"/>
    </source>
</evidence>
<keyword evidence="6 10" id="KW-0175">Coiled coil</keyword>